<comment type="caution">
    <text evidence="1">The sequence shown here is derived from an EMBL/GenBank/DDBJ whole genome shotgun (WGS) entry which is preliminary data.</text>
</comment>
<evidence type="ECO:0000313" key="2">
    <source>
        <dbReference type="Proteomes" id="UP000691718"/>
    </source>
</evidence>
<dbReference type="EMBL" id="CAJQZP010000693">
    <property type="protein sequence ID" value="CAG4979447.1"/>
    <property type="molecule type" value="Genomic_DNA"/>
</dbReference>
<gene>
    <name evidence="1" type="ORF">PAPOLLO_LOCUS9916</name>
</gene>
<dbReference type="OrthoDB" id="8062159at2759"/>
<name>A0A8S3WSM1_PARAO</name>
<evidence type="ECO:0000313" key="1">
    <source>
        <dbReference type="EMBL" id="CAG4979447.1"/>
    </source>
</evidence>
<organism evidence="1 2">
    <name type="scientific">Parnassius apollo</name>
    <name type="common">Apollo butterfly</name>
    <name type="synonym">Papilio apollo</name>
    <dbReference type="NCBI Taxonomy" id="110799"/>
    <lineage>
        <taxon>Eukaryota</taxon>
        <taxon>Metazoa</taxon>
        <taxon>Ecdysozoa</taxon>
        <taxon>Arthropoda</taxon>
        <taxon>Hexapoda</taxon>
        <taxon>Insecta</taxon>
        <taxon>Pterygota</taxon>
        <taxon>Neoptera</taxon>
        <taxon>Endopterygota</taxon>
        <taxon>Lepidoptera</taxon>
        <taxon>Glossata</taxon>
        <taxon>Ditrysia</taxon>
        <taxon>Papilionoidea</taxon>
        <taxon>Papilionidae</taxon>
        <taxon>Parnassiinae</taxon>
        <taxon>Parnassini</taxon>
        <taxon>Parnassius</taxon>
        <taxon>Parnassius</taxon>
    </lineage>
</organism>
<dbReference type="Proteomes" id="UP000691718">
    <property type="component" value="Unassembled WGS sequence"/>
</dbReference>
<accession>A0A8S3WSM1</accession>
<dbReference type="AlphaFoldDB" id="A0A8S3WSM1"/>
<proteinExistence type="predicted"/>
<keyword evidence="2" id="KW-1185">Reference proteome</keyword>
<protein>
    <submittedName>
        <fullName evidence="1">(apollo) hypothetical protein</fullName>
    </submittedName>
</protein>
<sequence length="104" mass="12476">MEDIENKCTKIGQNQQEYLDYSKKQENVLKDLTQKSAYLDKYSKSLDERLRLLEQKQYDLDIELINVEMKDEENVAELVKDITMKLNLKNEDIVKTWRIKGQYI</sequence>
<reference evidence="1" key="1">
    <citation type="submission" date="2021-04" db="EMBL/GenBank/DDBJ databases">
        <authorList>
            <person name="Tunstrom K."/>
        </authorList>
    </citation>
    <scope>NUCLEOTIDE SEQUENCE</scope>
</reference>